<sequence>MRPGLPARRYCTDPLFMPRRLVCAAGCGATAGWEAPLVGRALVGVTMGGTEDPCFGRPLWLQTRCAGRVLWAYNEEHVGVLAGYVGAQLRERGSSSSTGAMIPRLPHWMKRAENRTDVLAGLDRLRDLAGRSAPEERSDAAYVQGEQPREQRNVYFGGGSF</sequence>
<comment type="caution">
    <text evidence="1">The sequence shown here is derived from an EMBL/GenBank/DDBJ whole genome shotgun (WGS) entry which is preliminary data.</text>
</comment>
<reference evidence="1" key="1">
    <citation type="journal article" date="2014" name="Int. J. Syst. Evol. Microbiol.">
        <title>Complete genome sequence of Corynebacterium casei LMG S-19264T (=DSM 44701T), isolated from a smear-ripened cheese.</title>
        <authorList>
            <consortium name="US DOE Joint Genome Institute (JGI-PGF)"/>
            <person name="Walter F."/>
            <person name="Albersmeier A."/>
            <person name="Kalinowski J."/>
            <person name="Ruckert C."/>
        </authorList>
    </citation>
    <scope>NUCLEOTIDE SEQUENCE</scope>
    <source>
        <strain evidence="1">JCM 4637</strain>
    </source>
</reference>
<name>A0A918WWF8_9ACTN</name>
<proteinExistence type="predicted"/>
<protein>
    <submittedName>
        <fullName evidence="1">Uncharacterized protein</fullName>
    </submittedName>
</protein>
<organism evidence="1 2">
    <name type="scientific">Streptomyces finlayi</name>
    <dbReference type="NCBI Taxonomy" id="67296"/>
    <lineage>
        <taxon>Bacteria</taxon>
        <taxon>Bacillati</taxon>
        <taxon>Actinomycetota</taxon>
        <taxon>Actinomycetes</taxon>
        <taxon>Kitasatosporales</taxon>
        <taxon>Streptomycetaceae</taxon>
        <taxon>Streptomyces</taxon>
    </lineage>
</organism>
<evidence type="ECO:0000313" key="2">
    <source>
        <dbReference type="Proteomes" id="UP000638353"/>
    </source>
</evidence>
<dbReference type="RefSeq" id="WP_229897747.1">
    <property type="nucleotide sequence ID" value="NZ_BMVC01000004.1"/>
</dbReference>
<accession>A0A918WWF8</accession>
<gene>
    <name evidence="1" type="ORF">GCM10010334_25360</name>
</gene>
<dbReference type="AlphaFoldDB" id="A0A918WWF8"/>
<evidence type="ECO:0000313" key="1">
    <source>
        <dbReference type="EMBL" id="GHC90922.1"/>
    </source>
</evidence>
<reference evidence="1" key="2">
    <citation type="submission" date="2020-09" db="EMBL/GenBank/DDBJ databases">
        <authorList>
            <person name="Sun Q."/>
            <person name="Ohkuma M."/>
        </authorList>
    </citation>
    <scope>NUCLEOTIDE SEQUENCE</scope>
    <source>
        <strain evidence="1">JCM 4637</strain>
    </source>
</reference>
<dbReference type="Proteomes" id="UP000638353">
    <property type="component" value="Unassembled WGS sequence"/>
</dbReference>
<dbReference type="EMBL" id="BMVC01000004">
    <property type="protein sequence ID" value="GHC90922.1"/>
    <property type="molecule type" value="Genomic_DNA"/>
</dbReference>